<comment type="caution">
    <text evidence="2">The sequence shown here is derived from an EMBL/GenBank/DDBJ whole genome shotgun (WGS) entry which is preliminary data.</text>
</comment>
<feature type="region of interest" description="Disordered" evidence="1">
    <location>
        <begin position="23"/>
        <end position="141"/>
    </location>
</feature>
<gene>
    <name evidence="2" type="ORF">GCM10009863_63130</name>
</gene>
<feature type="compositionally biased region" description="Gly residues" evidence="1">
    <location>
        <begin position="30"/>
        <end position="51"/>
    </location>
</feature>
<name>A0ABP6D7G8_9ACTN</name>
<feature type="compositionally biased region" description="Gly residues" evidence="1">
    <location>
        <begin position="91"/>
        <end position="100"/>
    </location>
</feature>
<feature type="compositionally biased region" description="Low complexity" evidence="1">
    <location>
        <begin position="52"/>
        <end position="90"/>
    </location>
</feature>
<evidence type="ECO:0000313" key="2">
    <source>
        <dbReference type="EMBL" id="GAA2637749.1"/>
    </source>
</evidence>
<evidence type="ECO:0000256" key="1">
    <source>
        <dbReference type="SAM" id="MobiDB-lite"/>
    </source>
</evidence>
<evidence type="ECO:0008006" key="4">
    <source>
        <dbReference type="Google" id="ProtNLM"/>
    </source>
</evidence>
<sequence>MKRTHHIKLLVAVTVVLLTLSGFSPNRSSGGRGGSSSSGGKVHSGGGGGGCSSKSSSSHSGSSDYDSSSSSGSSSSGGYDSSSSSSSSSSGGYGGSGGHRAGTRYNSTTGSTNSGSSSNGSGSSRRDGSGSVVKCADSAAPSATVRVRNAASRQATYTVSVKFVDDLGTTVDTGSAVVTLAANGTKSVKVPMSNPSEVGDVNRCEVLSVR</sequence>
<reference evidence="3" key="1">
    <citation type="journal article" date="2019" name="Int. J. Syst. Evol. Microbiol.">
        <title>The Global Catalogue of Microorganisms (GCM) 10K type strain sequencing project: providing services to taxonomists for standard genome sequencing and annotation.</title>
        <authorList>
            <consortium name="The Broad Institute Genomics Platform"/>
            <consortium name="The Broad Institute Genome Sequencing Center for Infectious Disease"/>
            <person name="Wu L."/>
            <person name="Ma J."/>
        </authorList>
    </citation>
    <scope>NUCLEOTIDE SEQUENCE [LARGE SCALE GENOMIC DNA]</scope>
    <source>
        <strain evidence="3">JCM 16373</strain>
    </source>
</reference>
<protein>
    <recommendedName>
        <fullName evidence="4">Secreted protein</fullName>
    </recommendedName>
</protein>
<evidence type="ECO:0000313" key="3">
    <source>
        <dbReference type="Proteomes" id="UP001501447"/>
    </source>
</evidence>
<proteinExistence type="predicted"/>
<accession>A0ABP6D7G8</accession>
<organism evidence="2 3">
    <name type="scientific">Streptomyces axinellae</name>
    <dbReference type="NCBI Taxonomy" id="552788"/>
    <lineage>
        <taxon>Bacteria</taxon>
        <taxon>Bacillati</taxon>
        <taxon>Actinomycetota</taxon>
        <taxon>Actinomycetes</taxon>
        <taxon>Kitasatosporales</taxon>
        <taxon>Streptomycetaceae</taxon>
        <taxon>Streptomyces</taxon>
    </lineage>
</organism>
<dbReference type="RefSeq" id="WP_344570496.1">
    <property type="nucleotide sequence ID" value="NZ_BAAARJ010000030.1"/>
</dbReference>
<feature type="compositionally biased region" description="Low complexity" evidence="1">
    <location>
        <begin position="103"/>
        <end position="123"/>
    </location>
</feature>
<dbReference type="EMBL" id="BAAARJ010000030">
    <property type="protein sequence ID" value="GAA2637749.1"/>
    <property type="molecule type" value="Genomic_DNA"/>
</dbReference>
<keyword evidence="3" id="KW-1185">Reference proteome</keyword>
<dbReference type="Proteomes" id="UP001501447">
    <property type="component" value="Unassembled WGS sequence"/>
</dbReference>